<dbReference type="InterPro" id="IPR006684">
    <property type="entry name" value="YbgC/YbaW"/>
</dbReference>
<name>A0ABS6S0T5_9BACT</name>
<dbReference type="Proteomes" id="UP001196980">
    <property type="component" value="Unassembled WGS sequence"/>
</dbReference>
<dbReference type="NCBIfam" id="TIGR00051">
    <property type="entry name" value="YbgC/FadM family acyl-CoA thioesterase"/>
    <property type="match status" value="1"/>
</dbReference>
<reference evidence="2 3" key="1">
    <citation type="journal article" date="2020" name="J Geophys Res Biogeosci">
        <title>Magnetotaxis as an Adaptation to Enable Bacterial Shuttling of Microbial Sulfur and Sulfur Cycling Across Aquatic Oxic#Anoxic Interfaces.</title>
        <authorList>
            <person name="Li J."/>
            <person name="Liu P."/>
            <person name="Wang J."/>
            <person name="Roberts A.P."/>
            <person name="Pan Y."/>
        </authorList>
    </citation>
    <scope>NUCLEOTIDE SEQUENCE [LARGE SCALE GENOMIC DNA]</scope>
    <source>
        <strain evidence="2 3">MYR-1_YQ</strain>
    </source>
</reference>
<dbReference type="EC" id="3.1.2.-" evidence="2"/>
<dbReference type="CDD" id="cd00586">
    <property type="entry name" value="4HBT"/>
    <property type="match status" value="1"/>
</dbReference>
<evidence type="ECO:0000313" key="3">
    <source>
        <dbReference type="Proteomes" id="UP001196980"/>
    </source>
</evidence>
<dbReference type="PANTHER" id="PTHR31793">
    <property type="entry name" value="4-HYDROXYBENZOYL-COA THIOESTERASE FAMILY MEMBER"/>
    <property type="match status" value="1"/>
</dbReference>
<dbReference type="Pfam" id="PF13279">
    <property type="entry name" value="4HBT_2"/>
    <property type="match status" value="1"/>
</dbReference>
<dbReference type="GO" id="GO:0016787">
    <property type="term" value="F:hydrolase activity"/>
    <property type="evidence" value="ECO:0007669"/>
    <property type="project" value="UniProtKB-KW"/>
</dbReference>
<evidence type="ECO:0000256" key="1">
    <source>
        <dbReference type="ARBA" id="ARBA00022801"/>
    </source>
</evidence>
<dbReference type="PIRSF" id="PIRSF003230">
    <property type="entry name" value="YbgC"/>
    <property type="match status" value="1"/>
</dbReference>
<keyword evidence="3" id="KW-1185">Reference proteome</keyword>
<sequence>MPDTLDIKVYYEDTDCGGVVYYGKYLGYLERARTEFLQQRGIALTTLMQEGLQFVVVHVDIRYHSPARYADIISIHSEIHGVSFASIIFKHRIVKKDTEALIAVSKVKLACVGKGLKPERMSNELIACLSAS</sequence>
<organism evidence="2 3">
    <name type="scientific">Candidatus Magnetobacterium casense</name>
    <dbReference type="NCBI Taxonomy" id="1455061"/>
    <lineage>
        <taxon>Bacteria</taxon>
        <taxon>Pseudomonadati</taxon>
        <taxon>Nitrospirota</taxon>
        <taxon>Thermodesulfovibrionia</taxon>
        <taxon>Thermodesulfovibrionales</taxon>
        <taxon>Candidatus Magnetobacteriaceae</taxon>
        <taxon>Candidatus Magnetobacterium</taxon>
    </lineage>
</organism>
<evidence type="ECO:0000313" key="2">
    <source>
        <dbReference type="EMBL" id="MBV6342465.1"/>
    </source>
</evidence>
<dbReference type="PANTHER" id="PTHR31793:SF37">
    <property type="entry name" value="ACYL-COA THIOESTER HYDROLASE YBGC"/>
    <property type="match status" value="1"/>
</dbReference>
<protein>
    <submittedName>
        <fullName evidence="2">YbgC/FadM family acyl-CoA thioesterase</fullName>
        <ecNumber evidence="2">3.1.2.-</ecNumber>
    </submittedName>
</protein>
<dbReference type="InterPro" id="IPR050563">
    <property type="entry name" value="4-hydroxybenzoyl-CoA_TE"/>
</dbReference>
<keyword evidence="1 2" id="KW-0378">Hydrolase</keyword>
<proteinExistence type="predicted"/>
<accession>A0ABS6S0T5</accession>
<dbReference type="RefSeq" id="WP_218253084.1">
    <property type="nucleotide sequence ID" value="NZ_JABXWD010000261.1"/>
</dbReference>
<gene>
    <name evidence="2" type="ORF">HWQ67_12800</name>
</gene>
<comment type="caution">
    <text evidence="2">The sequence shown here is derived from an EMBL/GenBank/DDBJ whole genome shotgun (WGS) entry which is preliminary data.</text>
</comment>
<dbReference type="EMBL" id="JABXWD010000261">
    <property type="protein sequence ID" value="MBV6342465.1"/>
    <property type="molecule type" value="Genomic_DNA"/>
</dbReference>